<accession>W2S6D4</accession>
<dbReference type="Proteomes" id="UP000030752">
    <property type="component" value="Unassembled WGS sequence"/>
</dbReference>
<keyword evidence="4" id="KW-1185">Reference proteome</keyword>
<feature type="region of interest" description="Disordered" evidence="2">
    <location>
        <begin position="750"/>
        <end position="796"/>
    </location>
</feature>
<dbReference type="VEuPathDB" id="FungiDB:HMPREF1541_02643"/>
<dbReference type="RefSeq" id="XP_008715220.1">
    <property type="nucleotide sequence ID" value="XM_008716998.1"/>
</dbReference>
<feature type="compositionally biased region" description="Basic and acidic residues" evidence="2">
    <location>
        <begin position="458"/>
        <end position="470"/>
    </location>
</feature>
<feature type="compositionally biased region" description="Polar residues" evidence="2">
    <location>
        <begin position="389"/>
        <end position="400"/>
    </location>
</feature>
<proteinExistence type="predicted"/>
<feature type="compositionally biased region" description="Pro residues" evidence="2">
    <location>
        <begin position="309"/>
        <end position="321"/>
    </location>
</feature>
<dbReference type="GO" id="GO:0006325">
    <property type="term" value="P:chromatin organization"/>
    <property type="evidence" value="ECO:0007669"/>
    <property type="project" value="UniProtKB-ARBA"/>
</dbReference>
<dbReference type="Gene3D" id="1.20.920.10">
    <property type="entry name" value="Bromodomain-like"/>
    <property type="match status" value="1"/>
</dbReference>
<dbReference type="OrthoDB" id="21449at2759"/>
<dbReference type="AlphaFoldDB" id="W2S6D4"/>
<evidence type="ECO:0000256" key="2">
    <source>
        <dbReference type="SAM" id="MobiDB-lite"/>
    </source>
</evidence>
<dbReference type="InParanoid" id="W2S6D4"/>
<dbReference type="STRING" id="1220924.W2S6D4"/>
<feature type="compositionally biased region" description="Pro residues" evidence="2">
    <location>
        <begin position="230"/>
        <end position="245"/>
    </location>
</feature>
<feature type="compositionally biased region" description="Low complexity" evidence="2">
    <location>
        <begin position="434"/>
        <end position="445"/>
    </location>
</feature>
<dbReference type="EMBL" id="KB822718">
    <property type="protein sequence ID" value="ETN43484.1"/>
    <property type="molecule type" value="Genomic_DNA"/>
</dbReference>
<name>W2S6D4_CYPE1</name>
<feature type="region of interest" description="Disordered" evidence="2">
    <location>
        <begin position="812"/>
        <end position="881"/>
    </location>
</feature>
<feature type="compositionally biased region" description="Basic and acidic residues" evidence="2">
    <location>
        <begin position="812"/>
        <end position="822"/>
    </location>
</feature>
<feature type="compositionally biased region" description="Low complexity" evidence="2">
    <location>
        <begin position="476"/>
        <end position="493"/>
    </location>
</feature>
<evidence type="ECO:0000313" key="3">
    <source>
        <dbReference type="EMBL" id="ETN43484.1"/>
    </source>
</evidence>
<gene>
    <name evidence="3" type="ORF">HMPREF1541_02643</name>
</gene>
<feature type="compositionally biased region" description="Polar residues" evidence="2">
    <location>
        <begin position="570"/>
        <end position="583"/>
    </location>
</feature>
<sequence>MPSLTSYTSFETLKLCQSIAQYGTDAAAFNDIAAALNANDLIRESESYDGTRLTAAALQNLYDELIRQESGGSPKINGDASLSNSRKRKLSASPRPDGESQEEMIHLLVEKLYARFREEAVKEIKRDEDEYLQLQEEIQELEKQSQLDATENNLAQAQKPSEPDAVTQPTPVQGAAPRVQDGPVHGQPSVQQHPHPAQTQHSQAEGHAPPQTAPSTQQQHHSPGPYNRAIPPPSSRQPYPPPPVPHQHGYGQASQGHPQMMAYSPGVHQMPPPTEYGSRKGSSSASTPARGSPAPGHQQQYPPYQQPYHQPPPQWQHPYPPSNAYTAHMQYPNQPYYVQSPGGRQHPHFQTPHPTSYQAYPQTAPVSYHQPPHGWQPSPGHSPYPQPHSAATTPVPNMQRRNIVRMPGSSTPWKRRPLPPNTMRPPSPTRPERSVSPVSESEGVVFTPAASTHSAHTPLKDSVPKREQIGARRGRPPSVAASRRSQSVASPASETPVIDKTDSRKPATIKTEAPSTPLPEPTPSDSVMANADARSSGGRRGRGRNNTVTSRPDTSNPLNVAGTNKRKRSSPSQGSPMPSTSRVTGHHNHFYPSHPHLVLVSKNFTKTTQIMLNDIISHKLAGVFAKPLSERDAPGYKDLVLRPQDLKGIKTAVGRGGRAAVAAIEVLEAEHGEGLESAIVTETGEEKEGMVGSGVFLVRKTEDLVPPKGIVNAAQLETELIRVFANAIMFNPLPASERGFGRNLRLRKRGGDVVSKERDSEERAAASVENEDAEPTSSDEDESESESEVDTGIITDAREMFEDVYGQVQRWREVERDSRRGDTSTMGGVSEGDTSGKARQGSVVSALAEEVSASTPTTSVKEGLGAEEGRGTLRKRRKIAE</sequence>
<feature type="compositionally biased region" description="Polar residues" evidence="2">
    <location>
        <begin position="188"/>
        <end position="203"/>
    </location>
</feature>
<dbReference type="GeneID" id="19969982"/>
<organism evidence="3 4">
    <name type="scientific">Cyphellophora europaea (strain CBS 101466)</name>
    <name type="common">Phialophora europaea</name>
    <dbReference type="NCBI Taxonomy" id="1220924"/>
    <lineage>
        <taxon>Eukaryota</taxon>
        <taxon>Fungi</taxon>
        <taxon>Dikarya</taxon>
        <taxon>Ascomycota</taxon>
        <taxon>Pezizomycotina</taxon>
        <taxon>Eurotiomycetes</taxon>
        <taxon>Chaetothyriomycetidae</taxon>
        <taxon>Chaetothyriales</taxon>
        <taxon>Cyphellophoraceae</taxon>
        <taxon>Cyphellophora</taxon>
    </lineage>
</organism>
<dbReference type="PANTHER" id="PTHR15398:SF4">
    <property type="entry name" value="BROMODOMAIN-CONTAINING PROTEIN 8 ISOFORM X1"/>
    <property type="match status" value="1"/>
</dbReference>
<evidence type="ECO:0000256" key="1">
    <source>
        <dbReference type="ARBA" id="ARBA00023117"/>
    </source>
</evidence>
<dbReference type="SUPFAM" id="SSF47370">
    <property type="entry name" value="Bromodomain"/>
    <property type="match status" value="1"/>
</dbReference>
<evidence type="ECO:0000313" key="4">
    <source>
        <dbReference type="Proteomes" id="UP000030752"/>
    </source>
</evidence>
<dbReference type="GO" id="GO:0035267">
    <property type="term" value="C:NuA4 histone acetyltransferase complex"/>
    <property type="evidence" value="ECO:0007669"/>
    <property type="project" value="TreeGrafter"/>
</dbReference>
<feature type="compositionally biased region" description="Polar residues" evidence="2">
    <location>
        <begin position="352"/>
        <end position="365"/>
    </location>
</feature>
<feature type="compositionally biased region" description="Low complexity" evidence="2">
    <location>
        <begin position="297"/>
        <end position="308"/>
    </location>
</feature>
<feature type="compositionally biased region" description="Acidic residues" evidence="2">
    <location>
        <begin position="769"/>
        <end position="789"/>
    </location>
</feature>
<feature type="compositionally biased region" description="Basic and acidic residues" evidence="2">
    <location>
        <begin position="750"/>
        <end position="764"/>
    </location>
</feature>
<feature type="compositionally biased region" description="Polar residues" evidence="2">
    <location>
        <begin position="148"/>
        <end position="159"/>
    </location>
</feature>
<feature type="compositionally biased region" description="Polar residues" evidence="2">
    <location>
        <begin position="545"/>
        <end position="562"/>
    </location>
</feature>
<keyword evidence="1" id="KW-0103">Bromodomain</keyword>
<dbReference type="InterPro" id="IPR036427">
    <property type="entry name" value="Bromodomain-like_sf"/>
</dbReference>
<dbReference type="PANTHER" id="PTHR15398">
    <property type="entry name" value="BROMODOMAIN-CONTAINING PROTEIN 8"/>
    <property type="match status" value="1"/>
</dbReference>
<feature type="compositionally biased region" description="Low complexity" evidence="2">
    <location>
        <begin position="207"/>
        <end position="222"/>
    </location>
</feature>
<dbReference type="eggNOG" id="ENOG502S3YN">
    <property type="taxonomic scope" value="Eukaryota"/>
</dbReference>
<evidence type="ECO:0008006" key="5">
    <source>
        <dbReference type="Google" id="ProtNLM"/>
    </source>
</evidence>
<feature type="compositionally biased region" description="Pro residues" evidence="2">
    <location>
        <begin position="418"/>
        <end position="429"/>
    </location>
</feature>
<feature type="region of interest" description="Disordered" evidence="2">
    <location>
        <begin position="142"/>
        <end position="589"/>
    </location>
</feature>
<protein>
    <recommendedName>
        <fullName evidence="5">Bromo domain-containing protein</fullName>
    </recommendedName>
</protein>
<feature type="compositionally biased region" description="Polar residues" evidence="2">
    <location>
        <begin position="280"/>
        <end position="289"/>
    </location>
</feature>
<reference evidence="3 4" key="1">
    <citation type="submission" date="2013-03" db="EMBL/GenBank/DDBJ databases">
        <title>The Genome Sequence of Phialophora europaea CBS 101466.</title>
        <authorList>
            <consortium name="The Broad Institute Genomics Platform"/>
            <person name="Cuomo C."/>
            <person name="de Hoog S."/>
            <person name="Gorbushina A."/>
            <person name="Walker B."/>
            <person name="Young S.K."/>
            <person name="Zeng Q."/>
            <person name="Gargeya S."/>
            <person name="Fitzgerald M."/>
            <person name="Haas B."/>
            <person name="Abouelleil A."/>
            <person name="Allen A.W."/>
            <person name="Alvarado L."/>
            <person name="Arachchi H.M."/>
            <person name="Berlin A.M."/>
            <person name="Chapman S.B."/>
            <person name="Gainer-Dewar J."/>
            <person name="Goldberg J."/>
            <person name="Griggs A."/>
            <person name="Gujja S."/>
            <person name="Hansen M."/>
            <person name="Howarth C."/>
            <person name="Imamovic A."/>
            <person name="Ireland A."/>
            <person name="Larimer J."/>
            <person name="McCowan C."/>
            <person name="Murphy C."/>
            <person name="Pearson M."/>
            <person name="Poon T.W."/>
            <person name="Priest M."/>
            <person name="Roberts A."/>
            <person name="Saif S."/>
            <person name="Shea T."/>
            <person name="Sisk P."/>
            <person name="Sykes S."/>
            <person name="Wortman J."/>
            <person name="Nusbaum C."/>
            <person name="Birren B."/>
        </authorList>
    </citation>
    <scope>NUCLEOTIDE SEQUENCE [LARGE SCALE GENOMIC DNA]</scope>
    <source>
        <strain evidence="3 4">CBS 101466</strain>
    </source>
</reference>
<feature type="region of interest" description="Disordered" evidence="2">
    <location>
        <begin position="69"/>
        <end position="102"/>
    </location>
</feature>
<feature type="compositionally biased region" description="Basic residues" evidence="2">
    <location>
        <begin position="872"/>
        <end position="881"/>
    </location>
</feature>
<dbReference type="HOGENOM" id="CLU_303488_0_0_1"/>